<reference evidence="2 3" key="1">
    <citation type="journal article" date="2014" name="Genome Biol. Evol.">
        <title>The secreted proteins of Achlya hypogyna and Thraustotheca clavata identify the ancestral oomycete secretome and reveal gene acquisitions by horizontal gene transfer.</title>
        <authorList>
            <person name="Misner I."/>
            <person name="Blouin N."/>
            <person name="Leonard G."/>
            <person name="Richards T.A."/>
            <person name="Lane C.E."/>
        </authorList>
    </citation>
    <scope>NUCLEOTIDE SEQUENCE [LARGE SCALE GENOMIC DNA]</scope>
    <source>
        <strain evidence="2 3">ATCC 48635</strain>
    </source>
</reference>
<accession>A0A1V9YTC5</accession>
<name>A0A1V9YTC5_ACHHY</name>
<feature type="region of interest" description="Disordered" evidence="1">
    <location>
        <begin position="89"/>
        <end position="129"/>
    </location>
</feature>
<keyword evidence="3" id="KW-1185">Reference proteome</keyword>
<dbReference type="AlphaFoldDB" id="A0A1V9YTC5"/>
<organism evidence="2 3">
    <name type="scientific">Achlya hypogyna</name>
    <name type="common">Oomycete</name>
    <name type="synonym">Protoachlya hypogyna</name>
    <dbReference type="NCBI Taxonomy" id="1202772"/>
    <lineage>
        <taxon>Eukaryota</taxon>
        <taxon>Sar</taxon>
        <taxon>Stramenopiles</taxon>
        <taxon>Oomycota</taxon>
        <taxon>Saprolegniomycetes</taxon>
        <taxon>Saprolegniales</taxon>
        <taxon>Achlyaceae</taxon>
        <taxon>Achlya</taxon>
    </lineage>
</organism>
<comment type="caution">
    <text evidence="2">The sequence shown here is derived from an EMBL/GenBank/DDBJ whole genome shotgun (WGS) entry which is preliminary data.</text>
</comment>
<protein>
    <submittedName>
        <fullName evidence="2">Uncharacterized protein</fullName>
    </submittedName>
</protein>
<evidence type="ECO:0000313" key="2">
    <source>
        <dbReference type="EMBL" id="OQR89044.1"/>
    </source>
</evidence>
<dbReference type="Proteomes" id="UP000243579">
    <property type="component" value="Unassembled WGS sequence"/>
</dbReference>
<dbReference type="EMBL" id="JNBR01000965">
    <property type="protein sequence ID" value="OQR89044.1"/>
    <property type="molecule type" value="Genomic_DNA"/>
</dbReference>
<dbReference type="OrthoDB" id="78297at2759"/>
<proteinExistence type="predicted"/>
<gene>
    <name evidence="2" type="ORF">ACHHYP_06504</name>
</gene>
<feature type="compositionally biased region" description="Polar residues" evidence="1">
    <location>
        <begin position="110"/>
        <end position="129"/>
    </location>
</feature>
<sequence length="221" mass="24023">MELPGHAVWLVQVLEVSTSVVLFSKRWCWNEDARSESLRALVHSFSQFAREIDGGHITAAHFGTTSTSHSMAKPTRRTSTSLRQSLLRSSTFGSSPHSSSGSFHSVASPISESPQSPFATSPGNLGATPNQKLQMLSRENSMFQVVLFHAWQTTDNGELATLAAALLDKFSAMYGESGVWDKAKSLLRTLTDKDDNGSVAALFDGFEDVVLELVETESAQL</sequence>
<feature type="compositionally biased region" description="Low complexity" evidence="1">
    <location>
        <begin position="89"/>
        <end position="109"/>
    </location>
</feature>
<evidence type="ECO:0000313" key="3">
    <source>
        <dbReference type="Proteomes" id="UP000243579"/>
    </source>
</evidence>
<evidence type="ECO:0000256" key="1">
    <source>
        <dbReference type="SAM" id="MobiDB-lite"/>
    </source>
</evidence>